<reference evidence="7" key="1">
    <citation type="submission" date="2025-08" db="UniProtKB">
        <authorList>
            <consortium name="RefSeq"/>
        </authorList>
    </citation>
    <scope>IDENTIFICATION</scope>
    <source>
        <strain evidence="7">J_2021</strain>
        <tissue evidence="7">Erythrocytes</tissue>
    </source>
</reference>
<comment type="similarity">
    <text evidence="2">Belongs to the CART family.</text>
</comment>
<sequence>MMRSLMLLLLCVSLSIREGTGEDSGQDLASEYDTLAPNSLAGALEEMLDYNQDKGIRLQRRVGQLPWCDVGERCAMKLGSRVGKLCDCLRGASCNSFLLRCY</sequence>
<dbReference type="GO" id="GO:0032099">
    <property type="term" value="P:negative regulation of appetite"/>
    <property type="evidence" value="ECO:0007669"/>
    <property type="project" value="InterPro"/>
</dbReference>
<feature type="signal peptide" evidence="5">
    <location>
        <begin position="1"/>
        <end position="21"/>
    </location>
</feature>
<keyword evidence="3" id="KW-0964">Secreted</keyword>
<dbReference type="Proteomes" id="UP000186698">
    <property type="component" value="Chromosome 8L"/>
</dbReference>
<proteinExistence type="inferred from homology"/>
<dbReference type="KEGG" id="xla:121396971"/>
<gene>
    <name evidence="7" type="primary">LOC121396971</name>
</gene>
<dbReference type="GO" id="GO:0005184">
    <property type="term" value="F:neuropeptide hormone activity"/>
    <property type="evidence" value="ECO:0007669"/>
    <property type="project" value="InterPro"/>
</dbReference>
<dbReference type="AlphaFoldDB" id="A0A8J1LIR6"/>
<evidence type="ECO:0000256" key="1">
    <source>
        <dbReference type="ARBA" id="ARBA00004613"/>
    </source>
</evidence>
<dbReference type="OrthoDB" id="8839175at2759"/>
<dbReference type="PANTHER" id="PTHR16655">
    <property type="entry name" value="COCAINE AND AMPHETAMINE REGULATED TRANSCRIPT PROTEIN"/>
    <property type="match status" value="1"/>
</dbReference>
<evidence type="ECO:0000313" key="6">
    <source>
        <dbReference type="Proteomes" id="UP000186698"/>
    </source>
</evidence>
<dbReference type="GeneID" id="121396971"/>
<dbReference type="CDD" id="cd22741">
    <property type="entry name" value="CART_CTD-like"/>
    <property type="match status" value="1"/>
</dbReference>
<keyword evidence="6" id="KW-1185">Reference proteome</keyword>
<feature type="chain" id="PRO_5035240168" evidence="5">
    <location>
        <begin position="22"/>
        <end position="102"/>
    </location>
</feature>
<evidence type="ECO:0000313" key="7">
    <source>
        <dbReference type="RefSeq" id="XP_041428580.1"/>
    </source>
</evidence>
<evidence type="ECO:0000256" key="3">
    <source>
        <dbReference type="ARBA" id="ARBA00022525"/>
    </source>
</evidence>
<dbReference type="GO" id="GO:0043410">
    <property type="term" value="P:positive regulation of MAPK cascade"/>
    <property type="evidence" value="ECO:0007669"/>
    <property type="project" value="InterPro"/>
</dbReference>
<evidence type="ECO:0000256" key="4">
    <source>
        <dbReference type="ARBA" id="ARBA00023157"/>
    </source>
</evidence>
<dbReference type="Pfam" id="PF06373">
    <property type="entry name" value="CART"/>
    <property type="match status" value="1"/>
</dbReference>
<comment type="subcellular location">
    <subcellularLocation>
        <location evidence="1">Secreted</location>
    </subcellularLocation>
</comment>
<evidence type="ECO:0000256" key="5">
    <source>
        <dbReference type="SAM" id="SignalP"/>
    </source>
</evidence>
<keyword evidence="4" id="KW-1015">Disulfide bond</keyword>
<dbReference type="GO" id="GO:0005615">
    <property type="term" value="C:extracellular space"/>
    <property type="evidence" value="ECO:0007669"/>
    <property type="project" value="InterPro"/>
</dbReference>
<protein>
    <submittedName>
        <fullName evidence="7">Cocaine- and amphetamine-regulated transcript protein-like</fullName>
    </submittedName>
</protein>
<dbReference type="InterPro" id="IPR036722">
    <property type="entry name" value="CART_C_sf"/>
</dbReference>
<organism evidence="6 7">
    <name type="scientific">Xenopus laevis</name>
    <name type="common">African clawed frog</name>
    <dbReference type="NCBI Taxonomy" id="8355"/>
    <lineage>
        <taxon>Eukaryota</taxon>
        <taxon>Metazoa</taxon>
        <taxon>Chordata</taxon>
        <taxon>Craniata</taxon>
        <taxon>Vertebrata</taxon>
        <taxon>Euteleostomi</taxon>
        <taxon>Amphibia</taxon>
        <taxon>Batrachia</taxon>
        <taxon>Anura</taxon>
        <taxon>Pipoidea</taxon>
        <taxon>Pipidae</taxon>
        <taxon>Xenopodinae</taxon>
        <taxon>Xenopus</taxon>
        <taxon>Xenopus</taxon>
    </lineage>
</organism>
<name>A0A8J1LIR6_XENLA</name>
<dbReference type="SUPFAM" id="SSF64546">
    <property type="entry name" value="Satiety factor CART (cocaine and amphetamine regulated transcript)"/>
    <property type="match status" value="1"/>
</dbReference>
<dbReference type="RefSeq" id="XP_041428580.1">
    <property type="nucleotide sequence ID" value="XM_041572646.1"/>
</dbReference>
<dbReference type="GO" id="GO:0008343">
    <property type="term" value="P:adult feeding behavior"/>
    <property type="evidence" value="ECO:0007669"/>
    <property type="project" value="InterPro"/>
</dbReference>
<dbReference type="GO" id="GO:0007186">
    <property type="term" value="P:G protein-coupled receptor signaling pathway"/>
    <property type="evidence" value="ECO:0007669"/>
    <property type="project" value="InterPro"/>
</dbReference>
<keyword evidence="5" id="KW-0732">Signal</keyword>
<dbReference type="Gene3D" id="4.10.40.30">
    <property type="entry name" value="CART, C-terminal domain"/>
    <property type="match status" value="1"/>
</dbReference>
<dbReference type="PANTHER" id="PTHR16655:SF3">
    <property type="entry name" value="COCAINE- AND AMPHETAMINE-REGULATED TRANSCRIPT CH11"/>
    <property type="match status" value="1"/>
</dbReference>
<accession>A0A8J1LIR6</accession>
<dbReference type="InterPro" id="IPR009106">
    <property type="entry name" value="CART"/>
</dbReference>
<dbReference type="GO" id="GO:0009267">
    <property type="term" value="P:cellular response to starvation"/>
    <property type="evidence" value="ECO:0007669"/>
    <property type="project" value="InterPro"/>
</dbReference>
<evidence type="ECO:0000256" key="2">
    <source>
        <dbReference type="ARBA" id="ARBA00005294"/>
    </source>
</evidence>